<feature type="transmembrane region" description="Helical" evidence="2">
    <location>
        <begin position="82"/>
        <end position="110"/>
    </location>
</feature>
<feature type="transmembrane region" description="Helical" evidence="2">
    <location>
        <begin position="271"/>
        <end position="288"/>
    </location>
</feature>
<dbReference type="InterPro" id="IPR053160">
    <property type="entry name" value="MFS_DHA3_Transporter"/>
</dbReference>
<keyword evidence="2" id="KW-0812">Transmembrane</keyword>
<feature type="transmembrane region" description="Helical" evidence="2">
    <location>
        <begin position="308"/>
        <end position="341"/>
    </location>
</feature>
<dbReference type="Proteomes" id="UP000184052">
    <property type="component" value="Unassembled WGS sequence"/>
</dbReference>
<dbReference type="STRING" id="1121476.SAMN02745751_03120"/>
<dbReference type="RefSeq" id="WP_073050496.1">
    <property type="nucleotide sequence ID" value="NZ_FQZL01000030.1"/>
</dbReference>
<dbReference type="CDD" id="cd06174">
    <property type="entry name" value="MFS"/>
    <property type="match status" value="1"/>
</dbReference>
<feature type="transmembrane region" description="Helical" evidence="2">
    <location>
        <begin position="243"/>
        <end position="264"/>
    </location>
</feature>
<dbReference type="Gene3D" id="1.20.1250.20">
    <property type="entry name" value="MFS general substrate transporter like domains"/>
    <property type="match status" value="1"/>
</dbReference>
<dbReference type="SUPFAM" id="SSF103473">
    <property type="entry name" value="MFS general substrate transporter"/>
    <property type="match status" value="1"/>
</dbReference>
<dbReference type="InterPro" id="IPR011701">
    <property type="entry name" value="MFS"/>
</dbReference>
<feature type="transmembrane region" description="Helical" evidence="2">
    <location>
        <begin position="145"/>
        <end position="163"/>
    </location>
</feature>
<keyword evidence="2" id="KW-1133">Transmembrane helix</keyword>
<dbReference type="GO" id="GO:0022857">
    <property type="term" value="F:transmembrane transporter activity"/>
    <property type="evidence" value="ECO:0007669"/>
    <property type="project" value="InterPro"/>
</dbReference>
<dbReference type="AlphaFoldDB" id="A0A1M6L930"/>
<protein>
    <submittedName>
        <fullName evidence="3">Major Facilitator Superfamily protein</fullName>
    </submittedName>
</protein>
<accession>A0A1M6L930</accession>
<keyword evidence="2" id="KW-0472">Membrane</keyword>
<dbReference type="OrthoDB" id="9816124at2"/>
<evidence type="ECO:0000256" key="2">
    <source>
        <dbReference type="SAM" id="Phobius"/>
    </source>
</evidence>
<proteinExistence type="predicted"/>
<evidence type="ECO:0000313" key="4">
    <source>
        <dbReference type="Proteomes" id="UP000184052"/>
    </source>
</evidence>
<dbReference type="PANTHER" id="PTHR23530:SF1">
    <property type="entry name" value="PERMEASE, MAJOR FACILITATOR SUPERFAMILY-RELATED"/>
    <property type="match status" value="1"/>
</dbReference>
<gene>
    <name evidence="3" type="ORF">SAMN02745751_03120</name>
</gene>
<feature type="transmembrane region" description="Helical" evidence="2">
    <location>
        <begin position="170"/>
        <end position="189"/>
    </location>
</feature>
<name>A0A1M6L930_9FIRM</name>
<evidence type="ECO:0000313" key="3">
    <source>
        <dbReference type="EMBL" id="SHJ67675.1"/>
    </source>
</evidence>
<comment type="subcellular location">
    <subcellularLocation>
        <location evidence="1">Cell membrane</location>
        <topology evidence="1">Multi-pass membrane protein</topology>
    </subcellularLocation>
</comment>
<dbReference type="EMBL" id="FQZL01000030">
    <property type="protein sequence ID" value="SHJ67675.1"/>
    <property type="molecule type" value="Genomic_DNA"/>
</dbReference>
<dbReference type="PANTHER" id="PTHR23530">
    <property type="entry name" value="TRANSPORT PROTEIN-RELATED"/>
    <property type="match status" value="1"/>
</dbReference>
<sequence>MNKDYLDIKEDKLIWKFCFYGFFKNLKFFEPYLFIYLLSKDLSFLEIGFLYSIREAFKYIFEIPSGIIADNYGKRNELMACFLFYIASFVFFFLGNGFGLISVGMVFFGLGEAFRSGTHKAMIYSYLERRDWFKHKSFVYGRTRSFSLLGSSISAFLSIIFALNIENLNMLFLLSIIPYIVDFFLIKSYPDYLNERRESEISISKFFHLMIRHIRDVVHDFDLVKLILNVSIYDSIFKSLKDYIQPLIQIVLLGGGAIVILNLGEEQTARLYMGMFYGIIYIMNSIASRNVYRLVENADTEYVMNIYYLIFGVLSMAISGALLIDSKVLLILSYAVVFLLYDTRRPLFVDAAGDMMDKEERATVFSVESQMRALLVVVLAPLFGMIVDVFSIYTLFVVVGIFSLAMGLWLLKTGR</sequence>
<organism evidence="3 4">
    <name type="scientific">Dethiosulfatibacter aminovorans DSM 17477</name>
    <dbReference type="NCBI Taxonomy" id="1121476"/>
    <lineage>
        <taxon>Bacteria</taxon>
        <taxon>Bacillati</taxon>
        <taxon>Bacillota</taxon>
        <taxon>Tissierellia</taxon>
        <taxon>Dethiosulfatibacter</taxon>
    </lineage>
</organism>
<dbReference type="GO" id="GO:0005886">
    <property type="term" value="C:plasma membrane"/>
    <property type="evidence" value="ECO:0007669"/>
    <property type="project" value="UniProtKB-SubCell"/>
</dbReference>
<keyword evidence="4" id="KW-1185">Reference proteome</keyword>
<reference evidence="3 4" key="1">
    <citation type="submission" date="2016-11" db="EMBL/GenBank/DDBJ databases">
        <authorList>
            <person name="Jaros S."/>
            <person name="Januszkiewicz K."/>
            <person name="Wedrychowicz H."/>
        </authorList>
    </citation>
    <scope>NUCLEOTIDE SEQUENCE [LARGE SCALE GENOMIC DNA]</scope>
    <source>
        <strain evidence="3 4">DSM 17477</strain>
    </source>
</reference>
<dbReference type="InterPro" id="IPR036259">
    <property type="entry name" value="MFS_trans_sf"/>
</dbReference>
<evidence type="ECO:0000256" key="1">
    <source>
        <dbReference type="ARBA" id="ARBA00004651"/>
    </source>
</evidence>
<feature type="transmembrane region" description="Helical" evidence="2">
    <location>
        <begin position="390"/>
        <end position="411"/>
    </location>
</feature>
<dbReference type="Pfam" id="PF07690">
    <property type="entry name" value="MFS_1"/>
    <property type="match status" value="1"/>
</dbReference>